<dbReference type="AlphaFoldDB" id="A0A8J4LM40"/>
<accession>A0A8J4LM40</accession>
<organism evidence="3 4">
    <name type="scientific">Volvox reticuliferus</name>
    <dbReference type="NCBI Taxonomy" id="1737510"/>
    <lineage>
        <taxon>Eukaryota</taxon>
        <taxon>Viridiplantae</taxon>
        <taxon>Chlorophyta</taxon>
        <taxon>core chlorophytes</taxon>
        <taxon>Chlorophyceae</taxon>
        <taxon>CS clade</taxon>
        <taxon>Chlamydomonadales</taxon>
        <taxon>Volvocaceae</taxon>
        <taxon>Volvox</taxon>
    </lineage>
</organism>
<dbReference type="GO" id="GO:0016020">
    <property type="term" value="C:membrane"/>
    <property type="evidence" value="ECO:0007669"/>
    <property type="project" value="TreeGrafter"/>
</dbReference>
<keyword evidence="1" id="KW-1015">Disulfide bond</keyword>
<evidence type="ECO:0000313" key="3">
    <source>
        <dbReference type="EMBL" id="GIM01491.1"/>
    </source>
</evidence>
<feature type="non-terminal residue" evidence="3">
    <location>
        <position position="1"/>
    </location>
</feature>
<dbReference type="EMBL" id="BNCQ01000009">
    <property type="protein sequence ID" value="GIM01491.1"/>
    <property type="molecule type" value="Genomic_DNA"/>
</dbReference>
<feature type="disulfide bond" evidence="1">
    <location>
        <begin position="658"/>
        <end position="668"/>
    </location>
</feature>
<name>A0A8J4LM40_9CHLO</name>
<feature type="disulfide bond" evidence="1">
    <location>
        <begin position="597"/>
        <end position="606"/>
    </location>
</feature>
<dbReference type="Pfam" id="PF23106">
    <property type="entry name" value="EGF_Teneurin"/>
    <property type="match status" value="1"/>
</dbReference>
<dbReference type="InterPro" id="IPR017853">
    <property type="entry name" value="GH"/>
</dbReference>
<protein>
    <recommendedName>
        <fullName evidence="2">EGF-like domain-containing protein</fullName>
    </recommendedName>
</protein>
<feature type="domain" description="EGF-like" evidence="2">
    <location>
        <begin position="574"/>
        <end position="607"/>
    </location>
</feature>
<feature type="domain" description="EGF-like" evidence="2">
    <location>
        <begin position="654"/>
        <end position="686"/>
    </location>
</feature>
<proteinExistence type="predicted"/>
<dbReference type="SUPFAM" id="SSF51445">
    <property type="entry name" value="(Trans)glycosidases"/>
    <property type="match status" value="1"/>
</dbReference>
<dbReference type="Proteomes" id="UP000722791">
    <property type="component" value="Unassembled WGS sequence"/>
</dbReference>
<dbReference type="InterPro" id="IPR052485">
    <property type="entry name" value="MEGF_diff_regulators"/>
</dbReference>
<dbReference type="Gene3D" id="3.20.20.80">
    <property type="entry name" value="Glycosidases"/>
    <property type="match status" value="1"/>
</dbReference>
<dbReference type="PROSITE" id="PS01186">
    <property type="entry name" value="EGF_2"/>
    <property type="match status" value="1"/>
</dbReference>
<dbReference type="PANTHER" id="PTHR24052:SF8">
    <property type="entry name" value="NIMROD A, ISOFORM E"/>
    <property type="match status" value="1"/>
</dbReference>
<reference evidence="3" key="1">
    <citation type="journal article" date="2021" name="Proc. Natl. Acad. Sci. U.S.A.">
        <title>Three genomes in the algal genus Volvox reveal the fate of a haploid sex-determining region after a transition to homothallism.</title>
        <authorList>
            <person name="Yamamoto K."/>
            <person name="Hamaji T."/>
            <person name="Kawai-Toyooka H."/>
            <person name="Matsuzaki R."/>
            <person name="Takahashi F."/>
            <person name="Nishimura Y."/>
            <person name="Kawachi M."/>
            <person name="Noguchi H."/>
            <person name="Minakuchi Y."/>
            <person name="Umen J.G."/>
            <person name="Toyoda A."/>
            <person name="Nozaki H."/>
        </authorList>
    </citation>
    <scope>NUCLEOTIDE SEQUENCE</scope>
    <source>
        <strain evidence="3">NIES-3785</strain>
    </source>
</reference>
<feature type="non-terminal residue" evidence="3">
    <location>
        <position position="713"/>
    </location>
</feature>
<dbReference type="PROSITE" id="PS00022">
    <property type="entry name" value="EGF_1"/>
    <property type="match status" value="2"/>
</dbReference>
<comment type="caution">
    <text evidence="3">The sequence shown here is derived from an EMBL/GenBank/DDBJ whole genome shotgun (WGS) entry which is preliminary data.</text>
</comment>
<evidence type="ECO:0000259" key="2">
    <source>
        <dbReference type="PROSITE" id="PS50026"/>
    </source>
</evidence>
<dbReference type="InterPro" id="IPR000742">
    <property type="entry name" value="EGF"/>
</dbReference>
<sequence length="713" mass="76412">AAAPGALPRSSADASPPVAQPPACSPACVYGSCVNGSCVCWAGVSGTSCDTVPSPGSGNTPSACNQRVGINLAGISDWARGWAFVDVFKASRAWIPQTFLSGGPWSTGVPISLINRTDGPGGRTAVGYPAVLAPLQKVSTLVERDLQAHAPGGVYSVLYDGKGSLELGMSDVKDVAYLVPGYIPVTFYPSTDFNNGLLVQIERTDPQDPIRNIRVIMPGYEQAAVWGDQPFHPAFLEFLRPFGVLRFMDWMHSNAEALPKEWDERPRPEDISFASNLGGVPLEYMIKLANMLGTDPWFNMPFAASDDYVTQFATAVRDTLRPDLRVYVEYGNELWHTGFPGGRYAQAMGLAMNLTEQGDKWYGGATNEARLCFTGQRTANISKIWKAVWAGHTERVIVVVSGQVSSNISSDKLLSCGNASKHIDALAIAPYFGSYNATRDTNLTIFMNTTLPAQINDIMEQVKRHVVVAAKYGKPLLAYEAGQGMAGDGSSTDLAIQANRDPAMAGIYRTYMEALAAVNISRIVHYSSIGSYTKYGSWGLMEAQDGDPSEAPKYQGLMSYINSSLTCALPDPPDPSTCPGPGCSGNGLCLANGRCMCYSGFSGDDCSNVTYVEVYNCGYKCTFDQGWCNVSTITKRTRTWSCTCKPNITGLTCSIVSCPNNCNWNGECLDQGICACYPGYTGADCSVDCGCGGHGRCAANSTSCICDVGWKQG</sequence>
<dbReference type="PANTHER" id="PTHR24052">
    <property type="entry name" value="DELTA-RELATED"/>
    <property type="match status" value="1"/>
</dbReference>
<feature type="disulfide bond" evidence="1">
    <location>
        <begin position="676"/>
        <end position="685"/>
    </location>
</feature>
<gene>
    <name evidence="3" type="ORF">Vretimale_6288</name>
</gene>
<keyword evidence="1" id="KW-0245">EGF-like domain</keyword>
<evidence type="ECO:0000256" key="1">
    <source>
        <dbReference type="PROSITE-ProRule" id="PRU00076"/>
    </source>
</evidence>
<dbReference type="Gene3D" id="2.10.25.10">
    <property type="entry name" value="Laminin"/>
    <property type="match status" value="2"/>
</dbReference>
<dbReference type="PROSITE" id="PS50026">
    <property type="entry name" value="EGF_3"/>
    <property type="match status" value="2"/>
</dbReference>
<dbReference type="SMART" id="SM00181">
    <property type="entry name" value="EGF"/>
    <property type="match status" value="4"/>
</dbReference>
<comment type="caution">
    <text evidence="1">Lacks conserved residue(s) required for the propagation of feature annotation.</text>
</comment>
<evidence type="ECO:0000313" key="4">
    <source>
        <dbReference type="Proteomes" id="UP000722791"/>
    </source>
</evidence>